<evidence type="ECO:0000313" key="2">
    <source>
        <dbReference type="Proteomes" id="UP000252582"/>
    </source>
</evidence>
<evidence type="ECO:0000313" key="1">
    <source>
        <dbReference type="EMBL" id="RCW21091.1"/>
    </source>
</evidence>
<dbReference type="Proteomes" id="UP000252582">
    <property type="component" value="Unassembled WGS sequence"/>
</dbReference>
<sequence length="113" mass="11801">MTTNFWTILKSRARGTGLIATVCVSVTVPTSCAFVAGEDAPRAPLAQRGGVIPGTTPVAKASYGYSETVPLGRTAEAPRKPALAKAQMTSYLGSAPYICSASGFGRKSRCFLR</sequence>
<organism evidence="1 2">
    <name type="scientific">Ciceribacter lividus</name>
    <dbReference type="NCBI Taxonomy" id="1197950"/>
    <lineage>
        <taxon>Bacteria</taxon>
        <taxon>Pseudomonadati</taxon>
        <taxon>Pseudomonadota</taxon>
        <taxon>Alphaproteobacteria</taxon>
        <taxon>Hyphomicrobiales</taxon>
        <taxon>Rhizobiaceae</taxon>
        <taxon>Ciceribacter</taxon>
    </lineage>
</organism>
<proteinExistence type="predicted"/>
<accession>A0A6I7HJB6</accession>
<protein>
    <submittedName>
        <fullName evidence="1">Uncharacterized protein</fullName>
    </submittedName>
</protein>
<reference evidence="1 2" key="1">
    <citation type="submission" date="2018-07" db="EMBL/GenBank/DDBJ databases">
        <title>Genomic Encyclopedia of Type Strains, Phase IV (KMG-IV): sequencing the most valuable type-strain genomes for metagenomic binning, comparative biology and taxonomic classification.</title>
        <authorList>
            <person name="Goeker M."/>
        </authorList>
    </citation>
    <scope>NUCLEOTIDE SEQUENCE [LARGE SCALE GENOMIC DNA]</scope>
    <source>
        <strain evidence="1 2">DSM 25528</strain>
    </source>
</reference>
<dbReference type="AlphaFoldDB" id="A0A6I7HJB6"/>
<dbReference type="RefSeq" id="WP_147273556.1">
    <property type="nucleotide sequence ID" value="NZ_QPIX01000011.1"/>
</dbReference>
<name>A0A6I7HJB6_9HYPH</name>
<keyword evidence="2" id="KW-1185">Reference proteome</keyword>
<gene>
    <name evidence="1" type="ORF">DFR48_11155</name>
</gene>
<comment type="caution">
    <text evidence="1">The sequence shown here is derived from an EMBL/GenBank/DDBJ whole genome shotgun (WGS) entry which is preliminary data.</text>
</comment>
<dbReference type="EMBL" id="QPIX01000011">
    <property type="protein sequence ID" value="RCW21091.1"/>
    <property type="molecule type" value="Genomic_DNA"/>
</dbReference>